<protein>
    <recommendedName>
        <fullName evidence="12">18S rRNA (guanine-N(7))-methyltransferase</fullName>
    </recommendedName>
    <alternativeName>
        <fullName evidence="14">Bud site selection protein 23 homolog</fullName>
    </alternativeName>
    <alternativeName>
        <fullName evidence="13">rRNA methyltransferase and ribosome maturation factor</fullName>
    </alternativeName>
</protein>
<evidence type="ECO:0000256" key="4">
    <source>
        <dbReference type="ARBA" id="ARBA00022490"/>
    </source>
</evidence>
<evidence type="ECO:0000256" key="12">
    <source>
        <dbReference type="ARBA" id="ARBA00074415"/>
    </source>
</evidence>
<evidence type="ECO:0000313" key="19">
    <source>
        <dbReference type="Proteomes" id="UP000014500"/>
    </source>
</evidence>
<organism evidence="18 19">
    <name type="scientific">Strigamia maritima</name>
    <name type="common">European centipede</name>
    <name type="synonym">Geophilus maritimus</name>
    <dbReference type="NCBI Taxonomy" id="126957"/>
    <lineage>
        <taxon>Eukaryota</taxon>
        <taxon>Metazoa</taxon>
        <taxon>Ecdysozoa</taxon>
        <taxon>Arthropoda</taxon>
        <taxon>Myriapoda</taxon>
        <taxon>Chilopoda</taxon>
        <taxon>Pleurostigmophora</taxon>
        <taxon>Geophilomorpha</taxon>
        <taxon>Linotaeniidae</taxon>
        <taxon>Strigamia</taxon>
    </lineage>
</organism>
<feature type="compositionally biased region" description="Basic residues" evidence="15">
    <location>
        <begin position="234"/>
        <end position="246"/>
    </location>
</feature>
<evidence type="ECO:0000259" key="17">
    <source>
        <dbReference type="Pfam" id="PF12589"/>
    </source>
</evidence>
<evidence type="ECO:0000256" key="6">
    <source>
        <dbReference type="ARBA" id="ARBA00022679"/>
    </source>
</evidence>
<evidence type="ECO:0000256" key="11">
    <source>
        <dbReference type="ARBA" id="ARBA00064164"/>
    </source>
</evidence>
<dbReference type="OMA" id="WIQEKKE"/>
<evidence type="ECO:0000259" key="16">
    <source>
        <dbReference type="Pfam" id="PF08241"/>
    </source>
</evidence>
<evidence type="ECO:0000256" key="2">
    <source>
        <dbReference type="ARBA" id="ARBA00004496"/>
    </source>
</evidence>
<dbReference type="PhylomeDB" id="T1JKW4"/>
<dbReference type="STRING" id="126957.T1JKW4"/>
<comment type="catalytic activity">
    <reaction evidence="9">
        <text>a guanosine in 18S rRNA + S-adenosyl-L-methionine = an N(7)-methylguanosine in 18S rRNA + S-adenosyl-L-homocysteine</text>
        <dbReference type="Rhea" id="RHEA:54584"/>
        <dbReference type="Rhea" id="RHEA-COMP:13937"/>
        <dbReference type="Rhea" id="RHEA-COMP:13938"/>
        <dbReference type="ChEBI" id="CHEBI:57856"/>
        <dbReference type="ChEBI" id="CHEBI:59789"/>
        <dbReference type="ChEBI" id="CHEBI:74269"/>
        <dbReference type="ChEBI" id="CHEBI:74480"/>
    </reaction>
</comment>
<feature type="domain" description="18S rRNA (guanine(1575)-N(7))-methyltransferase Bud23 C-terminal" evidence="17">
    <location>
        <begin position="202"/>
        <end position="275"/>
    </location>
</feature>
<dbReference type="AlphaFoldDB" id="T1JKW4"/>
<dbReference type="InterPro" id="IPR022238">
    <property type="entry name" value="Bud23_C"/>
</dbReference>
<evidence type="ECO:0000256" key="8">
    <source>
        <dbReference type="ARBA" id="ARBA00023242"/>
    </source>
</evidence>
<dbReference type="EMBL" id="JH431506">
    <property type="status" value="NOT_ANNOTATED_CDS"/>
    <property type="molecule type" value="Genomic_DNA"/>
</dbReference>
<evidence type="ECO:0000256" key="10">
    <source>
        <dbReference type="ARBA" id="ARBA00059355"/>
    </source>
</evidence>
<dbReference type="eggNOG" id="KOG1541">
    <property type="taxonomic scope" value="Eukaryota"/>
</dbReference>
<sequence>MSVRRPEHKAPPELYYNDEEARKYTSSSRMITIQQELSERALELMSLPEDTSCFILDIGCGSGLSGEILTDNDHVWVGVDISHAMLKVAKEREVEGDLILLDMGQGLGFRAGTFDAAMSISAIQWLCNADKKSHSPPKRLYQFFSSLYAALKRGSRAVFQFYPENGDQIELITQQAMRAGFTGGLVVDHPESTKAKKMHLVLFTGGGQPLPKGLGTENAATGNTISNEERRLRIKQARGKPLKKSRQWIQDKKERRRRQGKQTREDSKFSGRKRNSKF</sequence>
<evidence type="ECO:0000313" key="18">
    <source>
        <dbReference type="EnsemblMetazoa" id="SMAR014494-PA"/>
    </source>
</evidence>
<keyword evidence="6" id="KW-0808">Transferase</keyword>
<keyword evidence="5" id="KW-0489">Methyltransferase</keyword>
<dbReference type="PANTHER" id="PTHR12734">
    <property type="entry name" value="METHYLTRANSFERASE-RELATED"/>
    <property type="match status" value="1"/>
</dbReference>
<keyword evidence="7" id="KW-0949">S-adenosyl-L-methionine</keyword>
<dbReference type="SUPFAM" id="SSF53335">
    <property type="entry name" value="S-adenosyl-L-methionine-dependent methyltransferases"/>
    <property type="match status" value="1"/>
</dbReference>
<dbReference type="GO" id="GO:0070476">
    <property type="term" value="P:rRNA (guanine-N7)-methylation"/>
    <property type="evidence" value="ECO:0007669"/>
    <property type="project" value="InterPro"/>
</dbReference>
<dbReference type="InterPro" id="IPR013216">
    <property type="entry name" value="Methyltransf_11"/>
</dbReference>
<keyword evidence="8" id="KW-0539">Nucleus</keyword>
<evidence type="ECO:0000256" key="14">
    <source>
        <dbReference type="ARBA" id="ARBA00081208"/>
    </source>
</evidence>
<reference evidence="18" key="2">
    <citation type="submission" date="2015-02" db="UniProtKB">
        <authorList>
            <consortium name="EnsemblMetazoa"/>
        </authorList>
    </citation>
    <scope>IDENTIFICATION</scope>
</reference>
<dbReference type="InterPro" id="IPR039769">
    <property type="entry name" value="Bud23-like"/>
</dbReference>
<evidence type="ECO:0000256" key="3">
    <source>
        <dbReference type="ARBA" id="ARBA00005547"/>
    </source>
</evidence>
<dbReference type="Pfam" id="PF08241">
    <property type="entry name" value="Methyltransf_11"/>
    <property type="match status" value="1"/>
</dbReference>
<dbReference type="FunFam" id="3.40.50.150:FF:000017">
    <property type="entry name" value="probable 18S rRNA (Guanine-N(7))-methyltransferase"/>
    <property type="match status" value="1"/>
</dbReference>
<keyword evidence="4" id="KW-0963">Cytoplasm</keyword>
<dbReference type="PANTHER" id="PTHR12734:SF0">
    <property type="entry name" value="18S RRNA (GUANINE-N(7))-METHYLTRANSFERASE-RELATED"/>
    <property type="match status" value="1"/>
</dbReference>
<evidence type="ECO:0000256" key="5">
    <source>
        <dbReference type="ARBA" id="ARBA00022603"/>
    </source>
</evidence>
<evidence type="ECO:0000256" key="15">
    <source>
        <dbReference type="SAM" id="MobiDB-lite"/>
    </source>
</evidence>
<feature type="domain" description="Methyltransferase type 11" evidence="16">
    <location>
        <begin position="56"/>
        <end position="158"/>
    </location>
</feature>
<dbReference type="EnsemblMetazoa" id="SMAR014494-RA">
    <property type="protein sequence ID" value="SMAR014494-PA"/>
    <property type="gene ID" value="SMAR014494"/>
</dbReference>
<keyword evidence="19" id="KW-1185">Reference proteome</keyword>
<dbReference type="GO" id="GO:0005730">
    <property type="term" value="C:nucleolus"/>
    <property type="evidence" value="ECO:0007669"/>
    <property type="project" value="UniProtKB-ARBA"/>
</dbReference>
<comment type="subcellular location">
    <subcellularLocation>
        <location evidence="2">Cytoplasm</location>
    </subcellularLocation>
    <subcellularLocation>
        <location evidence="1">Nucleus</location>
    </subcellularLocation>
</comment>
<evidence type="ECO:0000256" key="7">
    <source>
        <dbReference type="ARBA" id="ARBA00022691"/>
    </source>
</evidence>
<evidence type="ECO:0000256" key="9">
    <source>
        <dbReference type="ARBA" id="ARBA00050374"/>
    </source>
</evidence>
<reference evidence="19" key="1">
    <citation type="submission" date="2011-05" db="EMBL/GenBank/DDBJ databases">
        <authorList>
            <person name="Richards S.R."/>
            <person name="Qu J."/>
            <person name="Jiang H."/>
            <person name="Jhangiani S.N."/>
            <person name="Agravi P."/>
            <person name="Goodspeed R."/>
            <person name="Gross S."/>
            <person name="Mandapat C."/>
            <person name="Jackson L."/>
            <person name="Mathew T."/>
            <person name="Pu L."/>
            <person name="Thornton R."/>
            <person name="Saada N."/>
            <person name="Wilczek-Boney K.B."/>
            <person name="Lee S."/>
            <person name="Kovar C."/>
            <person name="Wu Y."/>
            <person name="Scherer S.E."/>
            <person name="Worley K.C."/>
            <person name="Muzny D.M."/>
            <person name="Gibbs R."/>
        </authorList>
    </citation>
    <scope>NUCLEOTIDE SEQUENCE</scope>
    <source>
        <strain evidence="19">Brora</strain>
    </source>
</reference>
<evidence type="ECO:0000256" key="13">
    <source>
        <dbReference type="ARBA" id="ARBA00075516"/>
    </source>
</evidence>
<dbReference type="CDD" id="cd02440">
    <property type="entry name" value="AdoMet_MTases"/>
    <property type="match status" value="1"/>
</dbReference>
<dbReference type="GO" id="GO:0005737">
    <property type="term" value="C:cytoplasm"/>
    <property type="evidence" value="ECO:0007669"/>
    <property type="project" value="UniProtKB-SubCell"/>
</dbReference>
<dbReference type="Proteomes" id="UP000014500">
    <property type="component" value="Unassembled WGS sequence"/>
</dbReference>
<evidence type="ECO:0000256" key="1">
    <source>
        <dbReference type="ARBA" id="ARBA00004123"/>
    </source>
</evidence>
<accession>T1JKW4</accession>
<comment type="subunit">
    <text evidence="11">Heterodimer with TRMT112; this heterodimerization is necessary for the metabolic stability and activity of the catalytic subunit BUD23. Interacts with GRIP1.</text>
</comment>
<dbReference type="InterPro" id="IPR029063">
    <property type="entry name" value="SAM-dependent_MTases_sf"/>
</dbReference>
<name>T1JKW4_STRMM</name>
<dbReference type="HOGENOM" id="CLU_055194_0_2_1"/>
<proteinExistence type="inferred from homology"/>
<dbReference type="Gene3D" id="3.40.50.150">
    <property type="entry name" value="Vaccinia Virus protein VP39"/>
    <property type="match status" value="1"/>
</dbReference>
<feature type="region of interest" description="Disordered" evidence="15">
    <location>
        <begin position="234"/>
        <end position="278"/>
    </location>
</feature>
<comment type="function">
    <text evidence="10">S-adenosyl-L-methionine-dependent methyltransferase that specifically methylates the N(7) position of a guanine in 18S rRNA. Requires the methyltransferase adapter protein TRM112 for full rRNA methyltransferase activity. Involved in the pre-rRNA processing steps leading to small-subunit rRNA production independently of its RNA-modifying catalytic activity. Important for biogenesis end export of the 40S ribosomal subunit independent on its methyltransferase activity. Locus-specific steroid receptor coactivator. Potentiates transactivation by glucocorticoid (NR3C1), mineralocorticoid (NR3C2), androgen (AR) and progesterone (PGR) receptors. Required for the maintenance of open chromatin at the TSC22D3/GILZ locus to facilitate NR3C1 loading on the response elements. Required for maintenance of dimethylation on histone H3 'Lys-79' (H3K79me2), although direct histone methyltransferase activity is not observed in vitro.</text>
</comment>
<comment type="similarity">
    <text evidence="3">Belongs to the class I-like SAM-binding methyltransferase superfamily. BUD23/WBSCR22 family.</text>
</comment>
<dbReference type="Pfam" id="PF12589">
    <property type="entry name" value="WBS_methylT"/>
    <property type="match status" value="1"/>
</dbReference>
<dbReference type="GO" id="GO:0016435">
    <property type="term" value="F:rRNA (guanine) methyltransferase activity"/>
    <property type="evidence" value="ECO:0007669"/>
    <property type="project" value="InterPro"/>
</dbReference>